<proteinExistence type="predicted"/>
<accession>A0AAV4XTN9</accession>
<dbReference type="AlphaFoldDB" id="A0AAV4XTN9"/>
<organism evidence="1 2">
    <name type="scientific">Caerostris extrusa</name>
    <name type="common">Bark spider</name>
    <name type="synonym">Caerostris bankana</name>
    <dbReference type="NCBI Taxonomy" id="172846"/>
    <lineage>
        <taxon>Eukaryota</taxon>
        <taxon>Metazoa</taxon>
        <taxon>Ecdysozoa</taxon>
        <taxon>Arthropoda</taxon>
        <taxon>Chelicerata</taxon>
        <taxon>Arachnida</taxon>
        <taxon>Araneae</taxon>
        <taxon>Araneomorphae</taxon>
        <taxon>Entelegynae</taxon>
        <taxon>Araneoidea</taxon>
        <taxon>Araneidae</taxon>
        <taxon>Caerostris</taxon>
    </lineage>
</organism>
<reference evidence="1 2" key="1">
    <citation type="submission" date="2021-06" db="EMBL/GenBank/DDBJ databases">
        <title>Caerostris extrusa draft genome.</title>
        <authorList>
            <person name="Kono N."/>
            <person name="Arakawa K."/>
        </authorList>
    </citation>
    <scope>NUCLEOTIDE SEQUENCE [LARGE SCALE GENOMIC DNA]</scope>
</reference>
<evidence type="ECO:0000313" key="1">
    <source>
        <dbReference type="EMBL" id="GIY97289.1"/>
    </source>
</evidence>
<sequence length="106" mass="11417">MPICPRHVCIGPLCSSGCRARLPGTNVPFFALRSVAIATRFAKNQTPSLRFDDHFMRPNAPKISGVRVRPQRAVPGKGVKQVKQTVGVPSYRDGVPTPPVAAGSRI</sequence>
<protein>
    <submittedName>
        <fullName evidence="1">Uncharacterized protein</fullName>
    </submittedName>
</protein>
<evidence type="ECO:0000313" key="2">
    <source>
        <dbReference type="Proteomes" id="UP001054945"/>
    </source>
</evidence>
<comment type="caution">
    <text evidence="1">The sequence shown here is derived from an EMBL/GenBank/DDBJ whole genome shotgun (WGS) entry which is preliminary data.</text>
</comment>
<name>A0AAV4XTN9_CAEEX</name>
<dbReference type="EMBL" id="BPLR01018147">
    <property type="protein sequence ID" value="GIY97289.1"/>
    <property type="molecule type" value="Genomic_DNA"/>
</dbReference>
<keyword evidence="2" id="KW-1185">Reference proteome</keyword>
<gene>
    <name evidence="1" type="ORF">CEXT_134651</name>
</gene>
<dbReference type="Proteomes" id="UP001054945">
    <property type="component" value="Unassembled WGS sequence"/>
</dbReference>